<dbReference type="Proteomes" id="UP000001542">
    <property type="component" value="Unassembled WGS sequence"/>
</dbReference>
<dbReference type="PANTHER" id="PTHR10942:SF0">
    <property type="entry name" value="LEISHMANOLYSIN-LIKE PEPTIDASE"/>
    <property type="match status" value="1"/>
</dbReference>
<dbReference type="OrthoDB" id="527990at2759"/>
<dbReference type="SMR" id="A2DZ85"/>
<comment type="similarity">
    <text evidence="2">Belongs to the peptidase M8 family.</text>
</comment>
<keyword evidence="6" id="KW-0862">Zinc</keyword>
<dbReference type="InterPro" id="IPR001577">
    <property type="entry name" value="Peptidase_M8"/>
</dbReference>
<dbReference type="Pfam" id="PF01457">
    <property type="entry name" value="Peptidase_M8"/>
    <property type="match status" value="1"/>
</dbReference>
<evidence type="ECO:0000256" key="7">
    <source>
        <dbReference type="ARBA" id="ARBA00023049"/>
    </source>
</evidence>
<dbReference type="VEuPathDB" id="TrichDB:TVAGG3_0505420"/>
<keyword evidence="7" id="KW-0482">Metalloprotease</keyword>
<keyword evidence="5" id="KW-0378">Hydrolase</keyword>
<dbReference type="GO" id="GO:0004222">
    <property type="term" value="F:metalloendopeptidase activity"/>
    <property type="evidence" value="ECO:0007669"/>
    <property type="project" value="InterPro"/>
</dbReference>
<name>A2DZ85_TRIV3</name>
<feature type="transmembrane region" description="Helical" evidence="8">
    <location>
        <begin position="166"/>
        <end position="185"/>
    </location>
</feature>
<gene>
    <name evidence="9" type="ORF">TVAG_026820</name>
</gene>
<dbReference type="GO" id="GO:0016020">
    <property type="term" value="C:membrane"/>
    <property type="evidence" value="ECO:0007669"/>
    <property type="project" value="InterPro"/>
</dbReference>
<evidence type="ECO:0000256" key="2">
    <source>
        <dbReference type="ARBA" id="ARBA00005860"/>
    </source>
</evidence>
<keyword evidence="8" id="KW-0812">Transmembrane</keyword>
<comment type="cofactor">
    <cofactor evidence="1">
        <name>Zn(2+)</name>
        <dbReference type="ChEBI" id="CHEBI:29105"/>
    </cofactor>
</comment>
<dbReference type="GO" id="GO:0006508">
    <property type="term" value="P:proteolysis"/>
    <property type="evidence" value="ECO:0007669"/>
    <property type="project" value="UniProtKB-KW"/>
</dbReference>
<evidence type="ECO:0000256" key="8">
    <source>
        <dbReference type="SAM" id="Phobius"/>
    </source>
</evidence>
<organism evidence="9 10">
    <name type="scientific">Trichomonas vaginalis (strain ATCC PRA-98 / G3)</name>
    <dbReference type="NCBI Taxonomy" id="412133"/>
    <lineage>
        <taxon>Eukaryota</taxon>
        <taxon>Metamonada</taxon>
        <taxon>Parabasalia</taxon>
        <taxon>Trichomonadida</taxon>
        <taxon>Trichomonadidae</taxon>
        <taxon>Trichomonas</taxon>
    </lineage>
</organism>
<evidence type="ECO:0000256" key="3">
    <source>
        <dbReference type="ARBA" id="ARBA00022670"/>
    </source>
</evidence>
<evidence type="ECO:0000256" key="4">
    <source>
        <dbReference type="ARBA" id="ARBA00022723"/>
    </source>
</evidence>
<reference evidence="9" key="1">
    <citation type="submission" date="2006-10" db="EMBL/GenBank/DDBJ databases">
        <authorList>
            <person name="Amadeo P."/>
            <person name="Zhao Q."/>
            <person name="Wortman J."/>
            <person name="Fraser-Liggett C."/>
            <person name="Carlton J."/>
        </authorList>
    </citation>
    <scope>NUCLEOTIDE SEQUENCE</scope>
    <source>
        <strain evidence="9">G3</strain>
    </source>
</reference>
<dbReference type="GO" id="GO:0046872">
    <property type="term" value="F:metal ion binding"/>
    <property type="evidence" value="ECO:0007669"/>
    <property type="project" value="UniProtKB-KW"/>
</dbReference>
<dbReference type="Gene3D" id="3.10.170.20">
    <property type="match status" value="1"/>
</dbReference>
<evidence type="ECO:0000256" key="6">
    <source>
        <dbReference type="ARBA" id="ARBA00022833"/>
    </source>
</evidence>
<reference evidence="9" key="2">
    <citation type="journal article" date="2007" name="Science">
        <title>Draft genome sequence of the sexually transmitted pathogen Trichomonas vaginalis.</title>
        <authorList>
            <person name="Carlton J.M."/>
            <person name="Hirt R.P."/>
            <person name="Silva J.C."/>
            <person name="Delcher A.L."/>
            <person name="Schatz M."/>
            <person name="Zhao Q."/>
            <person name="Wortman J.R."/>
            <person name="Bidwell S.L."/>
            <person name="Alsmark U.C.M."/>
            <person name="Besteiro S."/>
            <person name="Sicheritz-Ponten T."/>
            <person name="Noel C.J."/>
            <person name="Dacks J.B."/>
            <person name="Foster P.G."/>
            <person name="Simillion C."/>
            <person name="Van de Peer Y."/>
            <person name="Miranda-Saavedra D."/>
            <person name="Barton G.J."/>
            <person name="Westrop G.D."/>
            <person name="Mueller S."/>
            <person name="Dessi D."/>
            <person name="Fiori P.L."/>
            <person name="Ren Q."/>
            <person name="Paulsen I."/>
            <person name="Zhang H."/>
            <person name="Bastida-Corcuera F.D."/>
            <person name="Simoes-Barbosa A."/>
            <person name="Brown M.T."/>
            <person name="Hayes R.D."/>
            <person name="Mukherjee M."/>
            <person name="Okumura C.Y."/>
            <person name="Schneider R."/>
            <person name="Smith A.J."/>
            <person name="Vanacova S."/>
            <person name="Villalvazo M."/>
            <person name="Haas B.J."/>
            <person name="Pertea M."/>
            <person name="Feldblyum T.V."/>
            <person name="Utterback T.R."/>
            <person name="Shu C.L."/>
            <person name="Osoegawa K."/>
            <person name="de Jong P.J."/>
            <person name="Hrdy I."/>
            <person name="Horvathova L."/>
            <person name="Zubacova Z."/>
            <person name="Dolezal P."/>
            <person name="Malik S.B."/>
            <person name="Logsdon J.M. Jr."/>
            <person name="Henze K."/>
            <person name="Gupta A."/>
            <person name="Wang C.C."/>
            <person name="Dunne R.L."/>
            <person name="Upcroft J.A."/>
            <person name="Upcroft P."/>
            <person name="White O."/>
            <person name="Salzberg S.L."/>
            <person name="Tang P."/>
            <person name="Chiu C.-H."/>
            <person name="Lee Y.-S."/>
            <person name="Embley T.M."/>
            <person name="Coombs G.H."/>
            <person name="Mottram J.C."/>
            <person name="Tachezy J."/>
            <person name="Fraser-Liggett C.M."/>
            <person name="Johnson P.J."/>
        </authorList>
    </citation>
    <scope>NUCLEOTIDE SEQUENCE [LARGE SCALE GENOMIC DNA]</scope>
    <source>
        <strain evidence="9">G3</strain>
    </source>
</reference>
<keyword evidence="8" id="KW-0472">Membrane</keyword>
<dbReference type="EMBL" id="DS113272">
    <property type="protein sequence ID" value="EAY14361.1"/>
    <property type="molecule type" value="Genomic_DNA"/>
</dbReference>
<dbReference type="PANTHER" id="PTHR10942">
    <property type="entry name" value="LEISHMANOLYSIN-LIKE PEPTIDASE"/>
    <property type="match status" value="1"/>
</dbReference>
<dbReference type="KEGG" id="tva:4772349"/>
<dbReference type="GO" id="GO:0007155">
    <property type="term" value="P:cell adhesion"/>
    <property type="evidence" value="ECO:0007669"/>
    <property type="project" value="InterPro"/>
</dbReference>
<evidence type="ECO:0000256" key="1">
    <source>
        <dbReference type="ARBA" id="ARBA00001947"/>
    </source>
</evidence>
<accession>A2DZ85</accession>
<dbReference type="InParanoid" id="A2DZ85"/>
<dbReference type="RefSeq" id="XP_001326584.1">
    <property type="nucleotide sequence ID" value="XM_001326549.1"/>
</dbReference>
<keyword evidence="8" id="KW-1133">Transmembrane helix</keyword>
<protein>
    <submittedName>
        <fullName evidence="9">Uncharacterized protein</fullName>
    </submittedName>
</protein>
<evidence type="ECO:0000256" key="5">
    <source>
        <dbReference type="ARBA" id="ARBA00022801"/>
    </source>
</evidence>
<dbReference type="VEuPathDB" id="TrichDB:TVAG_026820"/>
<keyword evidence="10" id="KW-1185">Reference proteome</keyword>
<evidence type="ECO:0000313" key="9">
    <source>
        <dbReference type="EMBL" id="EAY14361.1"/>
    </source>
</evidence>
<dbReference type="FunFam" id="3.10.170.20:FF:000003">
    <property type="entry name" value="GP63-like"/>
    <property type="match status" value="1"/>
</dbReference>
<dbReference type="AlphaFoldDB" id="A2DZ85"/>
<evidence type="ECO:0000313" key="10">
    <source>
        <dbReference type="Proteomes" id="UP000001542"/>
    </source>
</evidence>
<sequence length="199" mass="23347">MLIYSRVDNSDRVSSKWRPIRISVNYDMLEGKVYDPLSCRSIGQKIKLDNNEIHICENKDILTEKQLLAIKGTMENAIRFLRNTIKVQSRLDPIKIVHDNIQQVYSDTDLIIVCTYQYVGCLADETSIANDYYSRTVLARICFNPLYVPDEAVDESDDKNSFFTQFYMNLFILLDFMWMISINIIHKEAQFHIRILFVI</sequence>
<keyword evidence="4" id="KW-0479">Metal-binding</keyword>
<keyword evidence="3" id="KW-0645">Protease</keyword>
<proteinExistence type="inferred from homology"/>